<dbReference type="AlphaFoldDB" id="A0A090AEK1"/>
<organism evidence="2 3">
    <name type="scientific">Thioploca ingrica</name>
    <dbReference type="NCBI Taxonomy" id="40754"/>
    <lineage>
        <taxon>Bacteria</taxon>
        <taxon>Pseudomonadati</taxon>
        <taxon>Pseudomonadota</taxon>
        <taxon>Gammaproteobacteria</taxon>
        <taxon>Thiotrichales</taxon>
        <taxon>Thiotrichaceae</taxon>
        <taxon>Thioploca</taxon>
    </lineage>
</organism>
<feature type="compositionally biased region" description="Basic and acidic residues" evidence="1">
    <location>
        <begin position="29"/>
        <end position="63"/>
    </location>
</feature>
<dbReference type="STRING" id="40754.THII_2121"/>
<keyword evidence="3" id="KW-1185">Reference proteome</keyword>
<sequence>MIELPNDIESLQELNQRLLEKNAQRRAEIAELRRRLGPDRSHSHKPPSRDGYQKKTVKPDLPKERKRPHGGQKRHRGNTLKRVEPTEHEHLQVPSQCQCCGHQFRAAEVNLIQSRQGFELVAPKLEVTEHRLGQVKCGGLFAGNTQPR</sequence>
<evidence type="ECO:0000256" key="1">
    <source>
        <dbReference type="SAM" id="MobiDB-lite"/>
    </source>
</evidence>
<dbReference type="OrthoDB" id="5639084at2"/>
<feature type="compositionally biased region" description="Basic residues" evidence="1">
    <location>
        <begin position="64"/>
        <end position="79"/>
    </location>
</feature>
<reference evidence="2 3" key="1">
    <citation type="journal article" date="2014" name="ISME J.">
        <title>Ecophysiology of Thioploca ingrica as revealed by the complete genome sequence supplemented with proteomic evidence.</title>
        <authorList>
            <person name="Kojima H."/>
            <person name="Ogura Y."/>
            <person name="Yamamoto N."/>
            <person name="Togashi T."/>
            <person name="Mori H."/>
            <person name="Watanabe T."/>
            <person name="Nemoto F."/>
            <person name="Kurokawa K."/>
            <person name="Hayashi T."/>
            <person name="Fukui M."/>
        </authorList>
    </citation>
    <scope>NUCLEOTIDE SEQUENCE [LARGE SCALE GENOMIC DNA]</scope>
</reference>
<dbReference type="KEGG" id="tig:THII_2121"/>
<evidence type="ECO:0000313" key="3">
    <source>
        <dbReference type="Proteomes" id="UP000031623"/>
    </source>
</evidence>
<protein>
    <submittedName>
        <fullName evidence="2">Uncharacterized protein</fullName>
    </submittedName>
</protein>
<dbReference type="Proteomes" id="UP000031623">
    <property type="component" value="Chromosome"/>
</dbReference>
<dbReference type="HOGENOM" id="CLU_1757986_0_0_6"/>
<feature type="region of interest" description="Disordered" evidence="1">
    <location>
        <begin position="29"/>
        <end position="88"/>
    </location>
</feature>
<name>A0A090AEK1_9GAMM</name>
<accession>A0A090AEK1</accession>
<proteinExistence type="predicted"/>
<evidence type="ECO:0000313" key="2">
    <source>
        <dbReference type="EMBL" id="BAP56418.1"/>
    </source>
</evidence>
<gene>
    <name evidence="2" type="ORF">THII_2121</name>
</gene>
<dbReference type="EMBL" id="AP014633">
    <property type="protein sequence ID" value="BAP56418.1"/>
    <property type="molecule type" value="Genomic_DNA"/>
</dbReference>